<keyword evidence="2" id="KW-0472">Membrane</keyword>
<proteinExistence type="predicted"/>
<evidence type="ECO:0000313" key="3">
    <source>
        <dbReference type="EMBL" id="HJA91469.1"/>
    </source>
</evidence>
<evidence type="ECO:0000313" key="4">
    <source>
        <dbReference type="Proteomes" id="UP000886856"/>
    </source>
</evidence>
<keyword evidence="2" id="KW-0812">Transmembrane</keyword>
<reference evidence="3" key="1">
    <citation type="journal article" date="2021" name="PeerJ">
        <title>Extensive microbial diversity within the chicken gut microbiome revealed by metagenomics and culture.</title>
        <authorList>
            <person name="Gilroy R."/>
            <person name="Ravi A."/>
            <person name="Getino M."/>
            <person name="Pursley I."/>
            <person name="Horton D.L."/>
            <person name="Alikhan N.F."/>
            <person name="Baker D."/>
            <person name="Gharbi K."/>
            <person name="Hall N."/>
            <person name="Watson M."/>
            <person name="Adriaenssens E.M."/>
            <person name="Foster-Nyarko E."/>
            <person name="Jarju S."/>
            <person name="Secka A."/>
            <person name="Antonio M."/>
            <person name="Oren A."/>
            <person name="Chaudhuri R.R."/>
            <person name="La Ragione R."/>
            <person name="Hildebrand F."/>
            <person name="Pallen M.J."/>
        </authorList>
    </citation>
    <scope>NUCLEOTIDE SEQUENCE</scope>
    <source>
        <strain evidence="3">CHK171-505</strain>
    </source>
</reference>
<gene>
    <name evidence="3" type="ORF">H9948_11850</name>
</gene>
<sequence>MKTLKSSALTILTIICLVLVGLLVESKMELDAAKDNHEQVIFELQSQLDETNDEFQKAKDHIYMMNIQRGEYMKTIERLQEELKHDSE</sequence>
<evidence type="ECO:0000256" key="1">
    <source>
        <dbReference type="SAM" id="Coils"/>
    </source>
</evidence>
<dbReference type="Proteomes" id="UP000886856">
    <property type="component" value="Unassembled WGS sequence"/>
</dbReference>
<comment type="caution">
    <text evidence="3">The sequence shown here is derived from an EMBL/GenBank/DDBJ whole genome shotgun (WGS) entry which is preliminary data.</text>
</comment>
<name>A0A9D2KYN3_9LACT</name>
<reference evidence="3" key="2">
    <citation type="submission" date="2021-04" db="EMBL/GenBank/DDBJ databases">
        <authorList>
            <person name="Gilroy R."/>
        </authorList>
    </citation>
    <scope>NUCLEOTIDE SEQUENCE</scope>
    <source>
        <strain evidence="3">CHK171-505</strain>
    </source>
</reference>
<dbReference type="EMBL" id="DWYW01000277">
    <property type="protein sequence ID" value="HJA91469.1"/>
    <property type="molecule type" value="Genomic_DNA"/>
</dbReference>
<feature type="coiled-coil region" evidence="1">
    <location>
        <begin position="34"/>
        <end position="61"/>
    </location>
</feature>
<keyword evidence="1" id="KW-0175">Coiled coil</keyword>
<organism evidence="3 4">
    <name type="scientific">Candidatus Jeotgalibaca merdavium</name>
    <dbReference type="NCBI Taxonomy" id="2838627"/>
    <lineage>
        <taxon>Bacteria</taxon>
        <taxon>Bacillati</taxon>
        <taxon>Bacillota</taxon>
        <taxon>Bacilli</taxon>
        <taxon>Lactobacillales</taxon>
        <taxon>Carnobacteriaceae</taxon>
        <taxon>Jeotgalibaca</taxon>
    </lineage>
</organism>
<keyword evidence="2" id="KW-1133">Transmembrane helix</keyword>
<evidence type="ECO:0000256" key="2">
    <source>
        <dbReference type="SAM" id="Phobius"/>
    </source>
</evidence>
<accession>A0A9D2KYN3</accession>
<dbReference type="AlphaFoldDB" id="A0A9D2KYN3"/>
<feature type="transmembrane region" description="Helical" evidence="2">
    <location>
        <begin position="6"/>
        <end position="24"/>
    </location>
</feature>
<protein>
    <submittedName>
        <fullName evidence="3">Uncharacterized protein</fullName>
    </submittedName>
</protein>